<evidence type="ECO:0008006" key="4">
    <source>
        <dbReference type="Google" id="ProtNLM"/>
    </source>
</evidence>
<feature type="signal peptide" evidence="1">
    <location>
        <begin position="1"/>
        <end position="24"/>
    </location>
</feature>
<dbReference type="InterPro" id="IPR021409">
    <property type="entry name" value="DUF3047"/>
</dbReference>
<dbReference type="EMBL" id="CVQV01000002">
    <property type="protein sequence ID" value="CRK74207.1"/>
    <property type="molecule type" value="Genomic_DNA"/>
</dbReference>
<reference evidence="2 3" key="1">
    <citation type="submission" date="2015-04" db="EMBL/GenBank/DDBJ databases">
        <authorList>
            <person name="Syromyatnikov M.Y."/>
            <person name="Popov V.N."/>
        </authorList>
    </citation>
    <scope>NUCLEOTIDE SEQUENCE [LARGE SCALE GENOMIC DNA]</scope>
    <source>
        <strain evidence="2 3">CECT 5292</strain>
    </source>
</reference>
<sequence>MLKKALFAAVSATALISFGSSALAASVSLAEGWKNQRLSLFSKNDYDFGQSLGIASDGAVSIAWRKLPRSFWEAERASWNWSVSQSVPATDLSVKGGDDRNISIYFLFAPDDQAEKLAGAGIRSLLGNDDLRVIQYAWGGNHSRGALLQSPYQPGQGVTVALRPAGTGTHSESVNLSNDFRKAFGGTSGKLLGIAVSSDSDDTDSVIRAQISNFQID</sequence>
<name>A0A0U1NHK8_9RHOB</name>
<dbReference type="OrthoDB" id="8443660at2"/>
<evidence type="ECO:0000313" key="3">
    <source>
        <dbReference type="Proteomes" id="UP000048949"/>
    </source>
</evidence>
<dbReference type="AlphaFoldDB" id="A0A0U1NHK8"/>
<accession>A0A0U1NHK8</accession>
<feature type="chain" id="PRO_5006712076" description="DUF3047 domain-containing protein" evidence="1">
    <location>
        <begin position="25"/>
        <end position="217"/>
    </location>
</feature>
<protein>
    <recommendedName>
        <fullName evidence="4">DUF3047 domain-containing protein</fullName>
    </recommendedName>
</protein>
<dbReference type="Proteomes" id="UP000048949">
    <property type="component" value="Unassembled WGS sequence"/>
</dbReference>
<dbReference type="Pfam" id="PF11249">
    <property type="entry name" value="DUF3047"/>
    <property type="match status" value="1"/>
</dbReference>
<keyword evidence="1" id="KW-0732">Signal</keyword>
<dbReference type="STRING" id="282199.GCA_001049735_00234"/>
<gene>
    <name evidence="2" type="ORF">NIG5292_00234</name>
</gene>
<proteinExistence type="predicted"/>
<evidence type="ECO:0000313" key="2">
    <source>
        <dbReference type="EMBL" id="CRK74207.1"/>
    </source>
</evidence>
<dbReference type="RefSeq" id="WP_048597493.1">
    <property type="nucleotide sequence ID" value="NZ_CBFHGK010000009.1"/>
</dbReference>
<organism evidence="2 3">
    <name type="scientific">Nereida ignava</name>
    <dbReference type="NCBI Taxonomy" id="282199"/>
    <lineage>
        <taxon>Bacteria</taxon>
        <taxon>Pseudomonadati</taxon>
        <taxon>Pseudomonadota</taxon>
        <taxon>Alphaproteobacteria</taxon>
        <taxon>Rhodobacterales</taxon>
        <taxon>Roseobacteraceae</taxon>
        <taxon>Nereida</taxon>
    </lineage>
</organism>
<keyword evidence="3" id="KW-1185">Reference proteome</keyword>
<evidence type="ECO:0000256" key="1">
    <source>
        <dbReference type="SAM" id="SignalP"/>
    </source>
</evidence>